<dbReference type="Proteomes" id="UP000603434">
    <property type="component" value="Unassembled WGS sequence"/>
</dbReference>
<accession>A0A8J6NWH1</accession>
<feature type="domain" description="Calcineurin-like phosphoesterase" evidence="1">
    <location>
        <begin position="1"/>
        <end position="238"/>
    </location>
</feature>
<organism evidence="2 3">
    <name type="scientific">Candidatus Desulfatibia profunda</name>
    <dbReference type="NCBI Taxonomy" id="2841695"/>
    <lineage>
        <taxon>Bacteria</taxon>
        <taxon>Pseudomonadati</taxon>
        <taxon>Thermodesulfobacteriota</taxon>
        <taxon>Desulfobacteria</taxon>
        <taxon>Desulfobacterales</taxon>
        <taxon>Desulfobacterales incertae sedis</taxon>
        <taxon>Candidatus Desulfatibia</taxon>
    </lineage>
</organism>
<dbReference type="GO" id="GO:0016787">
    <property type="term" value="F:hydrolase activity"/>
    <property type="evidence" value="ECO:0007669"/>
    <property type="project" value="InterPro"/>
</dbReference>
<evidence type="ECO:0000313" key="3">
    <source>
        <dbReference type="Proteomes" id="UP000603434"/>
    </source>
</evidence>
<dbReference type="PANTHER" id="PTHR37523">
    <property type="entry name" value="METALLOPHOSPHOESTERASE"/>
    <property type="match status" value="1"/>
</dbReference>
<evidence type="ECO:0000313" key="2">
    <source>
        <dbReference type="EMBL" id="MBC8361456.1"/>
    </source>
</evidence>
<dbReference type="SUPFAM" id="SSF56300">
    <property type="entry name" value="Metallo-dependent phosphatases"/>
    <property type="match status" value="1"/>
</dbReference>
<comment type="caution">
    <text evidence="2">The sequence shown here is derived from an EMBL/GenBank/DDBJ whole genome shotgun (WGS) entry which is preliminary data.</text>
</comment>
<dbReference type="Gene3D" id="3.60.21.10">
    <property type="match status" value="2"/>
</dbReference>
<dbReference type="AlphaFoldDB" id="A0A8J6NWH1"/>
<reference evidence="2 3" key="1">
    <citation type="submission" date="2020-08" db="EMBL/GenBank/DDBJ databases">
        <title>Bridging the membrane lipid divide: bacteria of the FCB group superphylum have the potential to synthesize archaeal ether lipids.</title>
        <authorList>
            <person name="Villanueva L."/>
            <person name="Von Meijenfeldt F.A.B."/>
            <person name="Westbye A.B."/>
            <person name="Yadav S."/>
            <person name="Hopmans E.C."/>
            <person name="Dutilh B.E."/>
            <person name="Sinninghe Damste J.S."/>
        </authorList>
    </citation>
    <scope>NUCLEOTIDE SEQUENCE [LARGE SCALE GENOMIC DNA]</scope>
    <source>
        <strain evidence="2">NIOZ-UU30</strain>
    </source>
</reference>
<protein>
    <submittedName>
        <fullName evidence="2">Metallophosphoesterase</fullName>
    </submittedName>
</protein>
<dbReference type="PANTHER" id="PTHR37523:SF1">
    <property type="entry name" value="CALCINEURIN-LIKE PHOSPHOESTERASE DOMAIN-CONTAINING PROTEIN"/>
    <property type="match status" value="1"/>
</dbReference>
<proteinExistence type="predicted"/>
<dbReference type="InterPro" id="IPR004843">
    <property type="entry name" value="Calcineurin-like_PHP"/>
</dbReference>
<dbReference type="EMBL" id="JACNJH010000134">
    <property type="protein sequence ID" value="MBC8361456.1"/>
    <property type="molecule type" value="Genomic_DNA"/>
</dbReference>
<sequence length="291" mass="32832">MRILYTSDIHANPHHLYAMLNIAEKEAVDVVIVGGDIVPHYLPDADTVGVLQAQALYLKNIFMPAIKNFKERRPIAIYLDLANDDFVYNREILKDLNLGLIKLLHMRKYMLSDHVDIIGYMIVPPTPFYRKDWEKPDTPDAPFAKGNIVALDGYSSASGNLVETVIDLTSDDTIENDLARLSESIDRPFIFVAHSPPYQTPLDVLDNGLHVGSISIRRFIEDWSRRGLLIASLHGHIHGAPARSGTIRTTIENTLCINPGQNEGIRSLLRYVIMELDDQPTPPRIRITYEP</sequence>
<evidence type="ECO:0000259" key="1">
    <source>
        <dbReference type="Pfam" id="PF00149"/>
    </source>
</evidence>
<gene>
    <name evidence="2" type="ORF">H8E23_08670</name>
</gene>
<dbReference type="Pfam" id="PF00149">
    <property type="entry name" value="Metallophos"/>
    <property type="match status" value="1"/>
</dbReference>
<name>A0A8J6NWH1_9BACT</name>
<dbReference type="InterPro" id="IPR029052">
    <property type="entry name" value="Metallo-depent_PP-like"/>
</dbReference>